<dbReference type="SUPFAM" id="SSF49367">
    <property type="entry name" value="Superoxide reductase-like"/>
    <property type="match status" value="1"/>
</dbReference>
<gene>
    <name evidence="10" type="ordered locus">Mhun_0773</name>
</gene>
<comment type="cofactor">
    <cofactor evidence="7">
        <name>Fe(3+)</name>
        <dbReference type="ChEBI" id="CHEBI:29034"/>
    </cofactor>
    <text evidence="7">Binds 1 Fe(3+) ion per subunit. The iron ion 1 is coordinated via 4 cysteine residues.</text>
</comment>
<proteinExistence type="inferred from homology"/>
<dbReference type="NCBIfam" id="TIGR00332">
    <property type="entry name" value="neela_ferrous"/>
    <property type="match status" value="1"/>
</dbReference>
<dbReference type="Pfam" id="PF06397">
    <property type="entry name" value="Desulfoferrod_N"/>
    <property type="match status" value="1"/>
</dbReference>
<feature type="binding site" evidence="7">
    <location>
        <position position="67"/>
    </location>
    <ligand>
        <name>Fe cation</name>
        <dbReference type="ChEBI" id="CHEBI:24875"/>
        <label>1</label>
    </ligand>
</feature>
<dbReference type="CDD" id="cd03171">
    <property type="entry name" value="SORL_Dfx_classI"/>
    <property type="match status" value="1"/>
</dbReference>
<dbReference type="InterPro" id="IPR002742">
    <property type="entry name" value="Desulfoferrodoxin_Fe-bd_dom"/>
</dbReference>
<evidence type="ECO:0000256" key="1">
    <source>
        <dbReference type="ARBA" id="ARBA00001973"/>
    </source>
</evidence>
<dbReference type="HOGENOM" id="CLU_118960_1_0_2"/>
<dbReference type="InterPro" id="IPR036073">
    <property type="entry name" value="Desulfoferrodoxin_Fe-bd_dom_sf"/>
</dbReference>
<dbReference type="InterPro" id="IPR051233">
    <property type="entry name" value="Desulfoferrodoxin_SOR"/>
</dbReference>
<evidence type="ECO:0000256" key="3">
    <source>
        <dbReference type="ARBA" id="ARBA00022448"/>
    </source>
</evidence>
<dbReference type="eggNOG" id="arCOG02146">
    <property type="taxonomic scope" value="Archaea"/>
</dbReference>
<dbReference type="GO" id="GO:0019430">
    <property type="term" value="P:removal of superoxide radicals"/>
    <property type="evidence" value="ECO:0007669"/>
    <property type="project" value="InterPro"/>
</dbReference>
<protein>
    <submittedName>
        <fullName evidence="10">Desulfoferrodoxin ferrous iron-binding domain</fullName>
    </submittedName>
</protein>
<keyword evidence="3" id="KW-0813">Transport</keyword>
<evidence type="ECO:0000256" key="6">
    <source>
        <dbReference type="ARBA" id="ARBA00023004"/>
    </source>
</evidence>
<dbReference type="Gene3D" id="2.60.40.730">
    <property type="entry name" value="SOR catalytic domain"/>
    <property type="match status" value="1"/>
</dbReference>
<comment type="cofactor">
    <cofactor evidence="7">
        <name>Fe(2+)</name>
        <dbReference type="ChEBI" id="CHEBI:29033"/>
    </cofactor>
    <text evidence="7">Binds 1 Fe(2+) ion per subunit. The iron ion 2 is coordinated via four histidines and one cysteine residue.</text>
</comment>
<name>Q2FQT1_METHJ</name>
<feature type="binding site" evidence="7">
    <location>
        <position position="73"/>
    </location>
    <ligand>
        <name>Fe cation</name>
        <dbReference type="ChEBI" id="CHEBI:24875"/>
        <label>1</label>
    </ligand>
</feature>
<feature type="binding site" evidence="7">
    <location>
        <position position="118"/>
    </location>
    <ligand>
        <name>Fe cation</name>
        <dbReference type="ChEBI" id="CHEBI:24875"/>
        <label>1</label>
    </ligand>
</feature>
<dbReference type="EMBL" id="CP000254">
    <property type="protein sequence ID" value="ABD40525.1"/>
    <property type="molecule type" value="Genomic_DNA"/>
</dbReference>
<dbReference type="InterPro" id="IPR004793">
    <property type="entry name" value="Desulfoferrodoxin_rbo"/>
</dbReference>
<feature type="binding site" evidence="7">
    <location>
        <position position="115"/>
    </location>
    <ligand>
        <name>Fe cation</name>
        <dbReference type="ChEBI" id="CHEBI:24875"/>
        <label>1</label>
    </ligand>
</feature>
<dbReference type="PANTHER" id="PTHR36541:SF1">
    <property type="entry name" value="SUPEROXIDE REDUCTASE-RELATED"/>
    <property type="match status" value="1"/>
</dbReference>
<organism evidence="10 11">
    <name type="scientific">Methanospirillum hungatei JF-1 (strain ATCC 27890 / DSM 864 / NBRC 100397 / JF-1)</name>
    <dbReference type="NCBI Taxonomy" id="323259"/>
    <lineage>
        <taxon>Archaea</taxon>
        <taxon>Methanobacteriati</taxon>
        <taxon>Methanobacteriota</taxon>
        <taxon>Stenosarchaea group</taxon>
        <taxon>Methanomicrobia</taxon>
        <taxon>Methanomicrobiales</taxon>
        <taxon>Methanospirillaceae</taxon>
        <taxon>Methanospirillum</taxon>
    </lineage>
</organism>
<accession>Q2FQT1</accession>
<feature type="binding site" evidence="7">
    <location>
        <position position="7"/>
    </location>
    <ligand>
        <name>Fe cation</name>
        <dbReference type="ChEBI" id="CHEBI:24875"/>
        <label>1</label>
    </ligand>
</feature>
<dbReference type="NCBIfam" id="TIGR00319">
    <property type="entry name" value="desulf_FeS4"/>
    <property type="match status" value="1"/>
</dbReference>
<dbReference type="CDD" id="cd00974">
    <property type="entry name" value="DSRD"/>
    <property type="match status" value="1"/>
</dbReference>
<evidence type="ECO:0000256" key="2">
    <source>
        <dbReference type="ARBA" id="ARBA00005941"/>
    </source>
</evidence>
<evidence type="ECO:0000256" key="5">
    <source>
        <dbReference type="ARBA" id="ARBA00022982"/>
    </source>
</evidence>
<dbReference type="KEGG" id="mhu:Mhun_0773"/>
<dbReference type="GO" id="GO:0016491">
    <property type="term" value="F:oxidoreductase activity"/>
    <property type="evidence" value="ECO:0007669"/>
    <property type="project" value="InterPro"/>
</dbReference>
<dbReference type="STRING" id="323259.Mhun_0773"/>
<dbReference type="InterPro" id="IPR038094">
    <property type="entry name" value="Desulfoferrodoxin_N_sf"/>
</dbReference>
<evidence type="ECO:0000259" key="8">
    <source>
        <dbReference type="Pfam" id="PF01880"/>
    </source>
</evidence>
<evidence type="ECO:0000256" key="7">
    <source>
        <dbReference type="PIRSR" id="PIRSR604793-1"/>
    </source>
</evidence>
<dbReference type="SUPFAM" id="SSF57802">
    <property type="entry name" value="Rubredoxin-like"/>
    <property type="match status" value="1"/>
</dbReference>
<comment type="similarity">
    <text evidence="2">Belongs to the desulfoferrodoxin family.</text>
</comment>
<dbReference type="OrthoDB" id="30725at2157"/>
<feature type="binding site" evidence="7">
    <location>
        <position position="47"/>
    </location>
    <ligand>
        <name>Fe cation</name>
        <dbReference type="ChEBI" id="CHEBI:24875"/>
        <label>1</label>
    </ligand>
</feature>
<dbReference type="GeneID" id="3922011"/>
<dbReference type="EnsemblBacteria" id="ABD40525">
    <property type="protein sequence ID" value="ABD40525"/>
    <property type="gene ID" value="Mhun_0773"/>
</dbReference>
<dbReference type="AlphaFoldDB" id="Q2FQT1"/>
<reference evidence="11" key="1">
    <citation type="journal article" date="2016" name="Stand. Genomic Sci.">
        <title>Complete genome sequence of Methanospirillum hungatei type strain JF1.</title>
        <authorList>
            <person name="Gunsalus R.P."/>
            <person name="Cook L.E."/>
            <person name="Crable B."/>
            <person name="Rohlin L."/>
            <person name="McDonald E."/>
            <person name="Mouttaki H."/>
            <person name="Sieber J.R."/>
            <person name="Poweleit N."/>
            <person name="Zhou H."/>
            <person name="Lapidus A.L."/>
            <person name="Daligault H.E."/>
            <person name="Land M."/>
            <person name="Gilna P."/>
            <person name="Ivanova N."/>
            <person name="Kyrpides N."/>
            <person name="Culley D.E."/>
            <person name="McInerney M.J."/>
        </authorList>
    </citation>
    <scope>NUCLEOTIDE SEQUENCE [LARGE SCALE GENOMIC DNA]</scope>
    <source>
        <strain evidence="11">ATCC 27890 / DSM 864 / NBRC 100397 / JF-1</strain>
    </source>
</reference>
<dbReference type="RefSeq" id="WP_011447804.1">
    <property type="nucleotide sequence ID" value="NC_007796.1"/>
</dbReference>
<keyword evidence="4 7" id="KW-0479">Metal-binding</keyword>
<feature type="binding site" evidence="7">
    <location>
        <position position="10"/>
    </location>
    <ligand>
        <name>Fe cation</name>
        <dbReference type="ChEBI" id="CHEBI:24875"/>
        <label>1</label>
    </ligand>
</feature>
<dbReference type="InterPro" id="IPR004462">
    <property type="entry name" value="Desulfoferrodoxin_N"/>
</dbReference>
<dbReference type="Proteomes" id="UP000001941">
    <property type="component" value="Chromosome"/>
</dbReference>
<evidence type="ECO:0000313" key="10">
    <source>
        <dbReference type="EMBL" id="ABD40525.1"/>
    </source>
</evidence>
<keyword evidence="11" id="KW-1185">Reference proteome</keyword>
<evidence type="ECO:0000256" key="4">
    <source>
        <dbReference type="ARBA" id="ARBA00022723"/>
    </source>
</evidence>
<dbReference type="PANTHER" id="PTHR36541">
    <property type="entry name" value="SUPEROXIDE REDUCTASE-RELATED"/>
    <property type="match status" value="1"/>
</dbReference>
<keyword evidence="5" id="KW-0249">Electron transport</keyword>
<dbReference type="GO" id="GO:0005506">
    <property type="term" value="F:iron ion binding"/>
    <property type="evidence" value="ECO:0007669"/>
    <property type="project" value="InterPro"/>
</dbReference>
<evidence type="ECO:0000259" key="9">
    <source>
        <dbReference type="Pfam" id="PF06397"/>
    </source>
</evidence>
<keyword evidence="6 7" id="KW-0408">Iron</keyword>
<comment type="cofactor">
    <cofactor evidence="1">
        <name>Cu(2+)</name>
        <dbReference type="ChEBI" id="CHEBI:29036"/>
    </cofactor>
</comment>
<dbReference type="NCBIfam" id="TIGR00320">
    <property type="entry name" value="dfx_rbo"/>
    <property type="match status" value="1"/>
</dbReference>
<dbReference type="Pfam" id="PF01880">
    <property type="entry name" value="Desulfoferrodox"/>
    <property type="match status" value="1"/>
</dbReference>
<evidence type="ECO:0000313" key="11">
    <source>
        <dbReference type="Proteomes" id="UP000001941"/>
    </source>
</evidence>
<dbReference type="InParanoid" id="Q2FQT1"/>
<feature type="binding site" evidence="7">
    <location>
        <position position="27"/>
    </location>
    <ligand>
        <name>Fe cation</name>
        <dbReference type="ChEBI" id="CHEBI:24875"/>
        <label>1</label>
    </ligand>
</feature>
<feature type="domain" description="Desulfoferrodoxin N-terminal" evidence="9">
    <location>
        <begin position="3"/>
        <end position="32"/>
    </location>
</feature>
<dbReference type="Gene3D" id="2.20.28.100">
    <property type="entry name" value="Desulphoferrodoxin, N-terminal domain"/>
    <property type="match status" value="1"/>
</dbReference>
<feature type="binding site" evidence="7">
    <location>
        <position position="26"/>
    </location>
    <ligand>
        <name>Fe cation</name>
        <dbReference type="ChEBI" id="CHEBI:24875"/>
        <label>1</label>
    </ligand>
</feature>
<feature type="domain" description="Desulfoferrodoxin ferrous iron-binding" evidence="8">
    <location>
        <begin position="42"/>
        <end position="122"/>
    </location>
</feature>
<sequence>MLELYHCNICGQMVLIVNEGKGTLVCCNQPMIHIPEKMGEEEGTEKHIPVIEKTNSGIKVKVGSVPHPMVDDHYIKWIEVIGDTYLQTSTLKPGDAPLKEFCVPFDSVKKVRIFCNKHGFWITH</sequence>